<accession>A0A098ER02</accession>
<evidence type="ECO:0000313" key="2">
    <source>
        <dbReference type="EMBL" id="CEG24220.1"/>
    </source>
</evidence>
<name>A0A098ER02_9BACL</name>
<reference evidence="2 3" key="1">
    <citation type="submission" date="2014-09" db="EMBL/GenBank/DDBJ databases">
        <authorList>
            <person name="Urmite Genomes Urmite Genomes"/>
        </authorList>
    </citation>
    <scope>NUCLEOTIDE SEQUENCE [LARGE SCALE GENOMIC DNA]</scope>
    <source>
        <strain evidence="2 3">ES2</strain>
    </source>
</reference>
<gene>
    <name evidence="2" type="ORF">BN1080_03241</name>
</gene>
<evidence type="ECO:0000256" key="1">
    <source>
        <dbReference type="SAM" id="MobiDB-lite"/>
    </source>
</evidence>
<dbReference type="STRING" id="1499687.BN1080_03241"/>
<keyword evidence="3" id="KW-1185">Reference proteome</keyword>
<sequence>MARDKNKDELQNKQLEQEFREQAQESREDLDFPEERRNVADSDDKENGR</sequence>
<feature type="region of interest" description="Disordered" evidence="1">
    <location>
        <begin position="1"/>
        <end position="49"/>
    </location>
</feature>
<dbReference type="AlphaFoldDB" id="A0A098ER02"/>
<organism evidence="2 3">
    <name type="scientific">Planococcus massiliensis</name>
    <dbReference type="NCBI Taxonomy" id="1499687"/>
    <lineage>
        <taxon>Bacteria</taxon>
        <taxon>Bacillati</taxon>
        <taxon>Bacillota</taxon>
        <taxon>Bacilli</taxon>
        <taxon>Bacillales</taxon>
        <taxon>Caryophanaceae</taxon>
        <taxon>Planococcus</taxon>
    </lineage>
</organism>
<proteinExistence type="predicted"/>
<dbReference type="RefSeq" id="WP_199876636.1">
    <property type="nucleotide sequence ID" value="NZ_CCXS01000001.1"/>
</dbReference>
<dbReference type="EMBL" id="CCXS01000001">
    <property type="protein sequence ID" value="CEG24220.1"/>
    <property type="molecule type" value="Genomic_DNA"/>
</dbReference>
<dbReference type="Proteomes" id="UP000043699">
    <property type="component" value="Unassembled WGS sequence"/>
</dbReference>
<protein>
    <submittedName>
        <fullName evidence="2">Uncharacterized protein</fullName>
    </submittedName>
</protein>
<evidence type="ECO:0000313" key="3">
    <source>
        <dbReference type="Proteomes" id="UP000043699"/>
    </source>
</evidence>